<keyword evidence="3" id="KW-0413">Isomerase</keyword>
<organism evidence="5 6">
    <name type="scientific">Xylocopilactobacillus apicola</name>
    <dbReference type="NCBI Taxonomy" id="2932184"/>
    <lineage>
        <taxon>Bacteria</taxon>
        <taxon>Bacillati</taxon>
        <taxon>Bacillota</taxon>
        <taxon>Bacilli</taxon>
        <taxon>Lactobacillales</taxon>
        <taxon>Lactobacillaceae</taxon>
        <taxon>Xylocopilactobacillus</taxon>
    </lineage>
</organism>
<evidence type="ECO:0000256" key="1">
    <source>
        <dbReference type="ARBA" id="ARBA00001933"/>
    </source>
</evidence>
<dbReference type="RefSeq" id="WP_317635833.1">
    <property type="nucleotide sequence ID" value="NZ_AP026802.1"/>
</dbReference>
<comment type="cofactor">
    <cofactor evidence="1">
        <name>pyridoxal 5'-phosphate</name>
        <dbReference type="ChEBI" id="CHEBI:597326"/>
    </cofactor>
</comment>
<evidence type="ECO:0000259" key="4">
    <source>
        <dbReference type="SMART" id="SM01005"/>
    </source>
</evidence>
<dbReference type="SUPFAM" id="SSF51419">
    <property type="entry name" value="PLP-binding barrel"/>
    <property type="match status" value="1"/>
</dbReference>
<dbReference type="GO" id="GO:0030170">
    <property type="term" value="F:pyridoxal phosphate binding"/>
    <property type="evidence" value="ECO:0007669"/>
    <property type="project" value="TreeGrafter"/>
</dbReference>
<dbReference type="GO" id="GO:0008784">
    <property type="term" value="F:alanine racemase activity"/>
    <property type="evidence" value="ECO:0007669"/>
    <property type="project" value="TreeGrafter"/>
</dbReference>
<dbReference type="InterPro" id="IPR001608">
    <property type="entry name" value="Ala_racemase_N"/>
</dbReference>
<dbReference type="PANTHER" id="PTHR30511:SF0">
    <property type="entry name" value="ALANINE RACEMASE, CATABOLIC-RELATED"/>
    <property type="match status" value="1"/>
</dbReference>
<evidence type="ECO:0000313" key="5">
    <source>
        <dbReference type="EMBL" id="BDR57900.1"/>
    </source>
</evidence>
<dbReference type="PANTHER" id="PTHR30511">
    <property type="entry name" value="ALANINE RACEMASE"/>
    <property type="match status" value="1"/>
</dbReference>
<sequence>MSLKISPLVWLELQKKSIVKNVSALKEKTGAKSPLVNVSANALGFGAQSFVRGLIGANVAGFVVDTIEEALELRRLGTNKTILVTEPITNQNLPIFNENLLIGSVYSRNTLEELAQNKIPTTIALTPSTENLSEALPSNLKLWGEYEITPNKADPLSGRYNDDFIFGTFVYGINGGKSVLTLRSRVIDVNGSEALIGLGMKDGFSFDFAGYQLAIGQIKEVRLSNTLISLTHPVQPGDIITIVDDLVKVADYLKITPWELSTRFNPSISREFISF</sequence>
<evidence type="ECO:0000256" key="3">
    <source>
        <dbReference type="ARBA" id="ARBA00023235"/>
    </source>
</evidence>
<dbReference type="InterPro" id="IPR000821">
    <property type="entry name" value="Ala_racemase"/>
</dbReference>
<dbReference type="Pfam" id="PF01168">
    <property type="entry name" value="Ala_racemase_N"/>
    <property type="match status" value="1"/>
</dbReference>
<dbReference type="SUPFAM" id="SSF50621">
    <property type="entry name" value="Alanine racemase C-terminal domain-like"/>
    <property type="match status" value="1"/>
</dbReference>
<evidence type="ECO:0000256" key="2">
    <source>
        <dbReference type="ARBA" id="ARBA00022898"/>
    </source>
</evidence>
<reference evidence="5 6" key="1">
    <citation type="journal article" date="2023" name="Microbiol. Spectr.">
        <title>Symbiosis of Carpenter Bees with Uncharacterized Lactic Acid Bacteria Showing NAD Auxotrophy.</title>
        <authorList>
            <person name="Kawasaki S."/>
            <person name="Ozawa K."/>
            <person name="Mori T."/>
            <person name="Yamamoto A."/>
            <person name="Ito M."/>
            <person name="Ohkuma M."/>
            <person name="Sakamoto M."/>
            <person name="Matsutani M."/>
        </authorList>
    </citation>
    <scope>NUCLEOTIDE SEQUENCE [LARGE SCALE GENOMIC DNA]</scope>
    <source>
        <strain evidence="5 6">XA3</strain>
    </source>
</reference>
<dbReference type="GO" id="GO:0005829">
    <property type="term" value="C:cytosol"/>
    <property type="evidence" value="ECO:0007669"/>
    <property type="project" value="TreeGrafter"/>
</dbReference>
<dbReference type="EMBL" id="AP026802">
    <property type="protein sequence ID" value="BDR57900.1"/>
    <property type="molecule type" value="Genomic_DNA"/>
</dbReference>
<proteinExistence type="predicted"/>
<name>A0AAU9DDM2_9LACO</name>
<dbReference type="SMART" id="SM01005">
    <property type="entry name" value="Ala_racemase_C"/>
    <property type="match status" value="1"/>
</dbReference>
<dbReference type="GO" id="GO:0030632">
    <property type="term" value="P:D-alanine biosynthetic process"/>
    <property type="evidence" value="ECO:0007669"/>
    <property type="project" value="TreeGrafter"/>
</dbReference>
<dbReference type="KEGG" id="xap:XA3_03410"/>
<accession>A0AAU9DDM2</accession>
<keyword evidence="6" id="KW-1185">Reference proteome</keyword>
<dbReference type="Proteomes" id="UP001321861">
    <property type="component" value="Chromosome"/>
</dbReference>
<gene>
    <name evidence="5" type="ORF">XA3_03410</name>
</gene>
<dbReference type="InterPro" id="IPR009006">
    <property type="entry name" value="Ala_racemase/Decarboxylase_C"/>
</dbReference>
<keyword evidence="2" id="KW-0663">Pyridoxal phosphate</keyword>
<dbReference type="InterPro" id="IPR011079">
    <property type="entry name" value="Ala_racemase_C"/>
</dbReference>
<evidence type="ECO:0000313" key="6">
    <source>
        <dbReference type="Proteomes" id="UP001321861"/>
    </source>
</evidence>
<dbReference type="InterPro" id="IPR029066">
    <property type="entry name" value="PLP-binding_barrel"/>
</dbReference>
<dbReference type="Gene3D" id="3.20.20.10">
    <property type="entry name" value="Alanine racemase"/>
    <property type="match status" value="1"/>
</dbReference>
<protein>
    <recommendedName>
        <fullName evidence="4">Alanine racemase C-terminal domain-containing protein</fullName>
    </recommendedName>
</protein>
<feature type="domain" description="Alanine racemase C-terminal" evidence="4">
    <location>
        <begin position="179"/>
        <end position="273"/>
    </location>
</feature>
<dbReference type="AlphaFoldDB" id="A0AAU9DDM2"/>